<evidence type="ECO:0000256" key="2">
    <source>
        <dbReference type="ARBA" id="ARBA00023125"/>
    </source>
</evidence>
<dbReference type="RefSeq" id="XP_030639741.1">
    <property type="nucleotide sequence ID" value="XM_030783881.1"/>
</dbReference>
<dbReference type="CTD" id="170463"/>
<dbReference type="GO" id="GO:0003697">
    <property type="term" value="F:single-stranded DNA binding"/>
    <property type="evidence" value="ECO:0007669"/>
    <property type="project" value="InterPro"/>
</dbReference>
<dbReference type="SMART" id="SM00667">
    <property type="entry name" value="LisH"/>
    <property type="match status" value="1"/>
</dbReference>
<feature type="compositionally biased region" description="Low complexity" evidence="4">
    <location>
        <begin position="199"/>
        <end position="208"/>
    </location>
</feature>
<dbReference type="PANTHER" id="PTHR12610">
    <property type="entry name" value="SINGLE STRANDED DNA BINDING PROTEIN"/>
    <property type="match status" value="1"/>
</dbReference>
<feature type="compositionally biased region" description="Polar residues" evidence="4">
    <location>
        <begin position="313"/>
        <end position="328"/>
    </location>
</feature>
<comment type="subcellular location">
    <subcellularLocation>
        <location evidence="1">Nucleus</location>
    </subcellularLocation>
</comment>
<dbReference type="GO" id="GO:0005634">
    <property type="term" value="C:nucleus"/>
    <property type="evidence" value="ECO:0007669"/>
    <property type="project" value="UniProtKB-SubCell"/>
</dbReference>
<feature type="compositionally biased region" description="Low complexity" evidence="4">
    <location>
        <begin position="288"/>
        <end position="297"/>
    </location>
</feature>
<dbReference type="Pfam" id="PF04503">
    <property type="entry name" value="SSDP"/>
    <property type="match status" value="1"/>
</dbReference>
<feature type="compositionally biased region" description="Pro residues" evidence="4">
    <location>
        <begin position="212"/>
        <end position="222"/>
    </location>
</feature>
<evidence type="ECO:0000256" key="1">
    <source>
        <dbReference type="ARBA" id="ARBA00004123"/>
    </source>
</evidence>
<dbReference type="PROSITE" id="PS50896">
    <property type="entry name" value="LISH"/>
    <property type="match status" value="1"/>
</dbReference>
<dbReference type="GO" id="GO:0045944">
    <property type="term" value="P:positive regulation of transcription by RNA polymerase II"/>
    <property type="evidence" value="ECO:0007669"/>
    <property type="project" value="TreeGrafter"/>
</dbReference>
<evidence type="ECO:0000256" key="3">
    <source>
        <dbReference type="ARBA" id="ARBA00023242"/>
    </source>
</evidence>
<dbReference type="PANTHER" id="PTHR12610:SF30">
    <property type="entry name" value="SINGLE-STRANDED DNA-BINDING PROTEIN 4"/>
    <property type="match status" value="1"/>
</dbReference>
<proteinExistence type="predicted"/>
<keyword evidence="3" id="KW-0539">Nucleus</keyword>
<dbReference type="InterPro" id="IPR008116">
    <property type="entry name" value="SSDP_DNA-bd"/>
</dbReference>
<feature type="region of interest" description="Disordered" evidence="4">
    <location>
        <begin position="285"/>
        <end position="328"/>
    </location>
</feature>
<dbReference type="PRINTS" id="PR01743">
    <property type="entry name" value="SSDNABINDING"/>
</dbReference>
<sequence length="328" mass="34673">MYAKGKGAAVPSDSQAREKLALYVYEYLLHVGAQKSAQTFLSEIRWEKNITLGEPPGFLHSWWCVFWDLYCAAPDRRETCEHSSEAKAFHDYPFMSPRYPGGPRPSLRMPNQPPVGVPGSQPLLPNSLDPTRPQGHPNMGGPMRMNPPRGMGGMGPQNYGGGMRPPPNSMGGPGMPGMNMGPGGRGPWPNPNANSITYSSSSPGNYVGPPGGGGPPGTPIMPSPGDSTNSSENIYTMMNPIGPGGNRPNFPMGPGPDGSMGGMGAMEPHHMNGSLGSGDMDGLPKNSPNNMAGMNNPPGTPRDDGEMAGNFLNPFQSESYSPNMTMSV</sequence>
<dbReference type="Proteomes" id="UP000504632">
    <property type="component" value="Chromosome 9"/>
</dbReference>
<name>A0A6J2W8R0_CHACN</name>
<evidence type="ECO:0000313" key="5">
    <source>
        <dbReference type="Proteomes" id="UP000504632"/>
    </source>
</evidence>
<dbReference type="GeneID" id="115820337"/>
<gene>
    <name evidence="6" type="primary">ssbp4</name>
</gene>
<reference evidence="6" key="1">
    <citation type="submission" date="2025-08" db="UniProtKB">
        <authorList>
            <consortium name="RefSeq"/>
        </authorList>
    </citation>
    <scope>IDENTIFICATION</scope>
</reference>
<keyword evidence="5" id="KW-1185">Reference proteome</keyword>
<protein>
    <submittedName>
        <fullName evidence="6">Single-stranded DNA-binding protein 4 isoform X5</fullName>
    </submittedName>
</protein>
<dbReference type="AlphaFoldDB" id="A0A6J2W8R0"/>
<evidence type="ECO:0000313" key="6">
    <source>
        <dbReference type="RefSeq" id="XP_030639741.1"/>
    </source>
</evidence>
<feature type="compositionally biased region" description="Gly residues" evidence="4">
    <location>
        <begin position="171"/>
        <end position="186"/>
    </location>
</feature>
<organism evidence="5 6">
    <name type="scientific">Chanos chanos</name>
    <name type="common">Milkfish</name>
    <name type="synonym">Mugil chanos</name>
    <dbReference type="NCBI Taxonomy" id="29144"/>
    <lineage>
        <taxon>Eukaryota</taxon>
        <taxon>Metazoa</taxon>
        <taxon>Chordata</taxon>
        <taxon>Craniata</taxon>
        <taxon>Vertebrata</taxon>
        <taxon>Euteleostomi</taxon>
        <taxon>Actinopterygii</taxon>
        <taxon>Neopterygii</taxon>
        <taxon>Teleostei</taxon>
        <taxon>Ostariophysi</taxon>
        <taxon>Gonorynchiformes</taxon>
        <taxon>Chanidae</taxon>
        <taxon>Chanos</taxon>
    </lineage>
</organism>
<accession>A0A6J2W8R0</accession>
<dbReference type="InterPro" id="IPR006594">
    <property type="entry name" value="LisH"/>
</dbReference>
<evidence type="ECO:0000256" key="4">
    <source>
        <dbReference type="SAM" id="MobiDB-lite"/>
    </source>
</evidence>
<feature type="region of interest" description="Disordered" evidence="4">
    <location>
        <begin position="162"/>
        <end position="229"/>
    </location>
</feature>
<feature type="region of interest" description="Disordered" evidence="4">
    <location>
        <begin position="100"/>
        <end position="141"/>
    </location>
</feature>
<keyword evidence="2 6" id="KW-0238">DNA-binding</keyword>